<sequence>MTGKNPDSRDPPEKPPKPKKLTEWTSSETSKQPKINELLAQKKSPPKNAEKYLNHTSTRNTS</sequence>
<feature type="non-terminal residue" evidence="2">
    <location>
        <position position="62"/>
    </location>
</feature>
<proteinExistence type="predicted"/>
<evidence type="ECO:0000313" key="3">
    <source>
        <dbReference type="Proteomes" id="UP000595437"/>
    </source>
</evidence>
<gene>
    <name evidence="2" type="ORF">FKW44_018048</name>
</gene>
<organism evidence="2 3">
    <name type="scientific">Caligus rogercresseyi</name>
    <name type="common">Sea louse</name>
    <dbReference type="NCBI Taxonomy" id="217165"/>
    <lineage>
        <taxon>Eukaryota</taxon>
        <taxon>Metazoa</taxon>
        <taxon>Ecdysozoa</taxon>
        <taxon>Arthropoda</taxon>
        <taxon>Crustacea</taxon>
        <taxon>Multicrustacea</taxon>
        <taxon>Hexanauplia</taxon>
        <taxon>Copepoda</taxon>
        <taxon>Siphonostomatoida</taxon>
        <taxon>Caligidae</taxon>
        <taxon>Caligus</taxon>
    </lineage>
</organism>
<keyword evidence="3" id="KW-1185">Reference proteome</keyword>
<name>A0A7T8GTU2_CALRO</name>
<feature type="compositionally biased region" description="Basic and acidic residues" evidence="1">
    <location>
        <begin position="1"/>
        <end position="22"/>
    </location>
</feature>
<evidence type="ECO:0000313" key="2">
    <source>
        <dbReference type="EMBL" id="QQP37683.1"/>
    </source>
</evidence>
<dbReference type="AlphaFoldDB" id="A0A7T8GTU2"/>
<feature type="region of interest" description="Disordered" evidence="1">
    <location>
        <begin position="1"/>
        <end position="62"/>
    </location>
</feature>
<dbReference type="Proteomes" id="UP000595437">
    <property type="component" value="Chromosome 12"/>
</dbReference>
<protein>
    <submittedName>
        <fullName evidence="2">Uncharacterized protein</fullName>
    </submittedName>
</protein>
<reference evidence="3" key="1">
    <citation type="submission" date="2021-01" db="EMBL/GenBank/DDBJ databases">
        <title>Caligus Genome Assembly.</title>
        <authorList>
            <person name="Gallardo-Escarate C."/>
        </authorList>
    </citation>
    <scope>NUCLEOTIDE SEQUENCE [LARGE SCALE GENOMIC DNA]</scope>
</reference>
<feature type="compositionally biased region" description="Polar residues" evidence="1">
    <location>
        <begin position="23"/>
        <end position="33"/>
    </location>
</feature>
<dbReference type="EMBL" id="CP045901">
    <property type="protein sequence ID" value="QQP37683.1"/>
    <property type="molecule type" value="Genomic_DNA"/>
</dbReference>
<accession>A0A7T8GTU2</accession>
<evidence type="ECO:0000256" key="1">
    <source>
        <dbReference type="SAM" id="MobiDB-lite"/>
    </source>
</evidence>